<dbReference type="SMART" id="SM01163">
    <property type="entry name" value="DUF1785"/>
    <property type="match status" value="1"/>
</dbReference>
<evidence type="ECO:0000256" key="2">
    <source>
        <dbReference type="ARBA" id="ARBA00023158"/>
    </source>
</evidence>
<dbReference type="InterPro" id="IPR012337">
    <property type="entry name" value="RNaseH-like_sf"/>
</dbReference>
<dbReference type="InterPro" id="IPR032474">
    <property type="entry name" value="Argonaute_N"/>
</dbReference>
<dbReference type="SUPFAM" id="SSF101690">
    <property type="entry name" value="PAZ domain"/>
    <property type="match status" value="1"/>
</dbReference>
<dbReference type="GO" id="GO:0003723">
    <property type="term" value="F:RNA binding"/>
    <property type="evidence" value="ECO:0007669"/>
    <property type="project" value="InterPro"/>
</dbReference>
<dbReference type="InterPro" id="IPR032473">
    <property type="entry name" value="Argonaute_Mid_dom"/>
</dbReference>
<dbReference type="Pfam" id="PF16487">
    <property type="entry name" value="ArgoMid"/>
    <property type="match status" value="1"/>
</dbReference>
<feature type="domain" description="Piwi" evidence="5">
    <location>
        <begin position="706"/>
        <end position="1007"/>
    </location>
</feature>
<dbReference type="CDD" id="cd02846">
    <property type="entry name" value="PAZ_argonaute_like"/>
    <property type="match status" value="1"/>
</dbReference>
<dbReference type="AlphaFoldDB" id="F2DK55"/>
<dbReference type="SMART" id="SM00950">
    <property type="entry name" value="Piwi"/>
    <property type="match status" value="1"/>
</dbReference>
<dbReference type="InterPro" id="IPR036085">
    <property type="entry name" value="PAZ_dom_sf"/>
</dbReference>
<dbReference type="PROSITE" id="PS50821">
    <property type="entry name" value="PAZ"/>
    <property type="match status" value="1"/>
</dbReference>
<accession>F2DK55</accession>
<dbReference type="PROSITE" id="PS50822">
    <property type="entry name" value="PIWI"/>
    <property type="match status" value="1"/>
</dbReference>
<dbReference type="Gene3D" id="2.170.260.10">
    <property type="entry name" value="paz domain"/>
    <property type="match status" value="1"/>
</dbReference>
<feature type="compositionally biased region" description="Low complexity" evidence="3">
    <location>
        <begin position="147"/>
        <end position="179"/>
    </location>
</feature>
<evidence type="ECO:0000256" key="3">
    <source>
        <dbReference type="SAM" id="MobiDB-lite"/>
    </source>
</evidence>
<dbReference type="Gene3D" id="3.40.50.2300">
    <property type="match status" value="1"/>
</dbReference>
<dbReference type="Pfam" id="PF02170">
    <property type="entry name" value="PAZ"/>
    <property type="match status" value="1"/>
</dbReference>
<evidence type="ECO:0000259" key="5">
    <source>
        <dbReference type="PROSITE" id="PS50822"/>
    </source>
</evidence>
<feature type="compositionally biased region" description="Gly residues" evidence="3">
    <location>
        <begin position="1"/>
        <end position="131"/>
    </location>
</feature>
<reference evidence="6" key="1">
    <citation type="journal article" date="2011" name="Plant Physiol.">
        <title>Comprehensive sequence analysis of 24,783 barley full-length cDNAs derived from 12 clone libraries.</title>
        <authorList>
            <person name="Matsumoto T."/>
            <person name="Tanaka T."/>
            <person name="Sakai H."/>
            <person name="Amano N."/>
            <person name="Kanamori H."/>
            <person name="Kurita K."/>
            <person name="Kikuta A."/>
            <person name="Kamiya K."/>
            <person name="Yamamoto M."/>
            <person name="Ikawa H."/>
            <person name="Fujii N."/>
            <person name="Hori K."/>
            <person name="Itoh T."/>
            <person name="Sato K."/>
        </authorList>
    </citation>
    <scope>NUCLEOTIDE SEQUENCE</scope>
    <source>
        <tissue evidence="6">Shoot and root</tissue>
    </source>
</reference>
<protein>
    <submittedName>
        <fullName evidence="6">Predicted protein</fullName>
    </submittedName>
</protein>
<dbReference type="InterPro" id="IPR036397">
    <property type="entry name" value="RNaseH_sf"/>
</dbReference>
<dbReference type="InterPro" id="IPR003165">
    <property type="entry name" value="Piwi"/>
</dbReference>
<proteinExistence type="evidence at transcript level"/>
<evidence type="ECO:0000259" key="4">
    <source>
        <dbReference type="PROSITE" id="PS50821"/>
    </source>
</evidence>
<evidence type="ECO:0000313" key="6">
    <source>
        <dbReference type="EMBL" id="BAJ95476.1"/>
    </source>
</evidence>
<dbReference type="GO" id="GO:0031047">
    <property type="term" value="P:regulatory ncRNA-mediated gene silencing"/>
    <property type="evidence" value="ECO:0007669"/>
    <property type="project" value="UniProtKB-KW"/>
</dbReference>
<sequence>MDYEQGGGGGRGRGRSRGGGGRGGAPGGYGPQGGGGGYGGYGGGGQGRGAQGSGGGYGGGGGGGYGPQGGLEGRGGGYAPRGGGYAPRGGRGYGPQGGGEGRGGGYGGGGPGGRGPGGGGRGYGPGGGRGGNAWAQPGRGPAGGPGDYAPVRAPAPAPASAARRVGSEEAGGSSGSVERISSKEVAKLEPLAPPVAASPNGIRVPMRRPDDGGSLCQARVQLLVNHFIVKYPKLSTFFHYDIDIKFDPASSKVSGKELSNADFLSAKAELFKDDSFRQLSSAVAYDGKRNLFTAAQLPEGLFRVRVHSKTYIVSVEFKKQLPLSQISELPVAREILQGLDVIVREASTWRKIILGHGFYSPDSKVDMGSGVVSMKGTQQTLKHTQQGLVLCVDYSVMPFRKDGPVLDIVRQFIKPLPLDYRTALNKTHREKLVYELKGQRITVSHRKTKQKYTIQGFTDLPASQITFLDSESGQTKRLVDYFSQQYGKVIEYQMLPCLDLSKSRDKPNYVPIELCKLVEGQRYPMANLNKDTERALKGKALIKAAERKWEIETAVKAEDGPCRGEIAQQFGISLDVKMMEVTGRVLTPPSLTLGSSRGGPGNISITPSNCQWNLMGKKLVEGKALQCWGIVDFSARPSHNKQQPLDGNMFINYIVRKCCDLGIQMNKTACFVHLSEMSVLSDPHQLHEELNKAKQAAVKKNQKLQLLFCPMSEQHHGYKTLKLICETQLGIQTQCFLSHLANKTQGQDQYMSNLALKINGKLGGINTQLQDKLPLDNGVPYMFIGADVNHPSPGNGESPSIAAVVASMNRGATKYVPRIRAQPHRCEVIKNLGEIVQELIGVFEKKAGVKPQRIIYFRDGVSDGQFEMVLNEELADMENVIKVKGYSPTITVIVAKKRHHTRLFPKEHNEPLQTKNGNVLPGTVVDTRIVDPVTYDFYLCSHNGLIGTSRPTHYYNLMDEHGYGSDDLQRLVYNLCFVFARCTKPVSLATPVYYADLAAYRGRLYYEGMLASQPQVRSSSSSASSTAAGACDFSNFPTLHVDLQDNMFFI</sequence>
<dbReference type="Gene3D" id="3.30.420.10">
    <property type="entry name" value="Ribonuclease H-like superfamily/Ribonuclease H"/>
    <property type="match status" value="1"/>
</dbReference>
<dbReference type="InterPro" id="IPR014811">
    <property type="entry name" value="ArgoL1"/>
</dbReference>
<dbReference type="CDD" id="cd04657">
    <property type="entry name" value="Piwi_ago-like"/>
    <property type="match status" value="1"/>
</dbReference>
<dbReference type="InterPro" id="IPR045246">
    <property type="entry name" value="Piwi_ago-like"/>
</dbReference>
<feature type="domain" description="PAZ" evidence="4">
    <location>
        <begin position="404"/>
        <end position="519"/>
    </location>
</feature>
<feature type="region of interest" description="Disordered" evidence="3">
    <location>
        <begin position="1"/>
        <end position="185"/>
    </location>
</feature>
<comment type="similarity">
    <text evidence="1">Belongs to the argonaute family. Ago subfamily.</text>
</comment>
<organism evidence="6">
    <name type="scientific">Hordeum vulgare subsp. vulgare</name>
    <name type="common">Domesticated barley</name>
    <dbReference type="NCBI Taxonomy" id="112509"/>
    <lineage>
        <taxon>Eukaryota</taxon>
        <taxon>Viridiplantae</taxon>
        <taxon>Streptophyta</taxon>
        <taxon>Embryophyta</taxon>
        <taxon>Tracheophyta</taxon>
        <taxon>Spermatophyta</taxon>
        <taxon>Magnoliopsida</taxon>
        <taxon>Liliopsida</taxon>
        <taxon>Poales</taxon>
        <taxon>Poaceae</taxon>
        <taxon>BOP clade</taxon>
        <taxon>Pooideae</taxon>
        <taxon>Triticodae</taxon>
        <taxon>Triticeae</taxon>
        <taxon>Hordeinae</taxon>
        <taxon>Hordeum</taxon>
    </lineage>
</organism>
<dbReference type="Pfam" id="PF08699">
    <property type="entry name" value="ArgoL1"/>
    <property type="match status" value="1"/>
</dbReference>
<dbReference type="SMR" id="F2DK55"/>
<dbReference type="SUPFAM" id="SSF53098">
    <property type="entry name" value="Ribonuclease H-like"/>
    <property type="match status" value="1"/>
</dbReference>
<dbReference type="SMART" id="SM00949">
    <property type="entry name" value="PAZ"/>
    <property type="match status" value="1"/>
</dbReference>
<dbReference type="InterPro" id="IPR003100">
    <property type="entry name" value="PAZ_dom"/>
</dbReference>
<keyword evidence="2" id="KW-0943">RNA-mediated gene silencing</keyword>
<dbReference type="Pfam" id="PF02171">
    <property type="entry name" value="Piwi"/>
    <property type="match status" value="1"/>
</dbReference>
<name>F2DK55_HORVV</name>
<dbReference type="PANTHER" id="PTHR22891">
    <property type="entry name" value="EUKARYOTIC TRANSLATION INITIATION FACTOR 2C"/>
    <property type="match status" value="1"/>
</dbReference>
<dbReference type="EMBL" id="AK364273">
    <property type="protein sequence ID" value="BAJ95476.1"/>
    <property type="molecule type" value="mRNA"/>
</dbReference>
<evidence type="ECO:0000256" key="1">
    <source>
        <dbReference type="ARBA" id="ARBA00008201"/>
    </source>
</evidence>
<dbReference type="Pfam" id="PF16486">
    <property type="entry name" value="ArgoN"/>
    <property type="match status" value="1"/>
</dbReference>